<dbReference type="PANTHER" id="PTHR30244:SF36">
    <property type="entry name" value="3-OXO-GLUCOSE-6-PHOSPHATE:GLUTAMATE AMINOTRANSFERASE"/>
    <property type="match status" value="1"/>
</dbReference>
<dbReference type="GO" id="GO:0030170">
    <property type="term" value="F:pyridoxal phosphate binding"/>
    <property type="evidence" value="ECO:0007669"/>
    <property type="project" value="TreeGrafter"/>
</dbReference>
<evidence type="ECO:0000259" key="4">
    <source>
        <dbReference type="Pfam" id="PF13614"/>
    </source>
</evidence>
<dbReference type="Proteomes" id="UP000034371">
    <property type="component" value="Unassembled WGS sequence"/>
</dbReference>
<feature type="non-terminal residue" evidence="5">
    <location>
        <position position="1"/>
    </location>
</feature>
<name>A0A0G0ZIW0_9BACT</name>
<dbReference type="InterPro" id="IPR015424">
    <property type="entry name" value="PyrdxlP-dep_Trfase"/>
</dbReference>
<keyword evidence="1 3" id="KW-0663">Pyridoxal phosphate</keyword>
<comment type="similarity">
    <text evidence="2 3">Belongs to the DegT/DnrJ/EryC1 family.</text>
</comment>
<dbReference type="Pfam" id="PF01041">
    <property type="entry name" value="DegT_DnrJ_EryC1"/>
    <property type="match status" value="1"/>
</dbReference>
<proteinExistence type="inferred from homology"/>
<dbReference type="EMBL" id="LCBY01000025">
    <property type="protein sequence ID" value="KKS21991.1"/>
    <property type="molecule type" value="Genomic_DNA"/>
</dbReference>
<dbReference type="InterPro" id="IPR000653">
    <property type="entry name" value="DegT/StrS_aminotransferase"/>
</dbReference>
<dbReference type="Gene3D" id="3.40.50.300">
    <property type="entry name" value="P-loop containing nucleotide triphosphate hydrolases"/>
    <property type="match status" value="1"/>
</dbReference>
<accession>A0A0G0ZIW0</accession>
<dbReference type="SUPFAM" id="SSF52540">
    <property type="entry name" value="P-loop containing nucleoside triphosphate hydrolases"/>
    <property type="match status" value="1"/>
</dbReference>
<dbReference type="AlphaFoldDB" id="A0A0G0ZIW0"/>
<organism evidence="5 6">
    <name type="scientific">Candidatus Roizmanbacteria bacterium GW2011_GWC2_41_7</name>
    <dbReference type="NCBI Taxonomy" id="1618487"/>
    <lineage>
        <taxon>Bacteria</taxon>
        <taxon>Candidatus Roizmaniibacteriota</taxon>
    </lineage>
</organism>
<comment type="caution">
    <text evidence="5">The sequence shown here is derived from an EMBL/GenBank/DDBJ whole genome shotgun (WGS) entry which is preliminary data.</text>
</comment>
<dbReference type="Pfam" id="PF13614">
    <property type="entry name" value="AAA_31"/>
    <property type="match status" value="1"/>
</dbReference>
<dbReference type="SUPFAM" id="SSF53383">
    <property type="entry name" value="PLP-dependent transferases"/>
    <property type="match status" value="1"/>
</dbReference>
<evidence type="ECO:0000313" key="5">
    <source>
        <dbReference type="EMBL" id="KKS21991.1"/>
    </source>
</evidence>
<reference evidence="5 6" key="1">
    <citation type="journal article" date="2015" name="Nature">
        <title>rRNA introns, odd ribosomes, and small enigmatic genomes across a large radiation of phyla.</title>
        <authorList>
            <person name="Brown C.T."/>
            <person name="Hug L.A."/>
            <person name="Thomas B.C."/>
            <person name="Sharon I."/>
            <person name="Castelle C.J."/>
            <person name="Singh A."/>
            <person name="Wilkins M.J."/>
            <person name="Williams K.H."/>
            <person name="Banfield J.F."/>
        </authorList>
    </citation>
    <scope>NUCLEOTIDE SEQUENCE [LARGE SCALE GENOMIC DNA]</scope>
</reference>
<evidence type="ECO:0000256" key="2">
    <source>
        <dbReference type="ARBA" id="ARBA00037999"/>
    </source>
</evidence>
<dbReference type="GO" id="GO:0008483">
    <property type="term" value="F:transaminase activity"/>
    <property type="evidence" value="ECO:0007669"/>
    <property type="project" value="TreeGrafter"/>
</dbReference>
<dbReference type="InterPro" id="IPR015422">
    <property type="entry name" value="PyrdxlP-dep_Trfase_small"/>
</dbReference>
<feature type="domain" description="AAA" evidence="4">
    <location>
        <begin position="18"/>
        <end position="116"/>
    </location>
</feature>
<dbReference type="Gene3D" id="3.90.1150.10">
    <property type="entry name" value="Aspartate Aminotransferase, domain 1"/>
    <property type="match status" value="1"/>
</dbReference>
<dbReference type="PANTHER" id="PTHR30244">
    <property type="entry name" value="TRANSAMINASE"/>
    <property type="match status" value="1"/>
</dbReference>
<dbReference type="CDD" id="cd02042">
    <property type="entry name" value="ParAB_family"/>
    <property type="match status" value="1"/>
</dbReference>
<evidence type="ECO:0000256" key="1">
    <source>
        <dbReference type="ARBA" id="ARBA00022898"/>
    </source>
</evidence>
<dbReference type="InterPro" id="IPR015421">
    <property type="entry name" value="PyrdxlP-dep_Trfase_major"/>
</dbReference>
<dbReference type="GO" id="GO:0000271">
    <property type="term" value="P:polysaccharide biosynthetic process"/>
    <property type="evidence" value="ECO:0007669"/>
    <property type="project" value="TreeGrafter"/>
</dbReference>
<evidence type="ECO:0000256" key="3">
    <source>
        <dbReference type="RuleBase" id="RU004508"/>
    </source>
</evidence>
<dbReference type="Gene3D" id="3.40.640.10">
    <property type="entry name" value="Type I PLP-dependent aspartate aminotransferase-like (Major domain)"/>
    <property type="match status" value="1"/>
</dbReference>
<evidence type="ECO:0000313" key="6">
    <source>
        <dbReference type="Proteomes" id="UP000034371"/>
    </source>
</evidence>
<protein>
    <submittedName>
        <fullName evidence="5">Pleiotropic regulatory protein</fullName>
    </submittedName>
</protein>
<dbReference type="InterPro" id="IPR025669">
    <property type="entry name" value="AAA_dom"/>
</dbReference>
<sequence length="517" mass="58686">CREGEATLKTKDVLYQIESYLALIPSDETLAAIEEELIGQKDRDLRFRNRLKREARADLDADYLIMDCPPQLGVLTYNALEAADEIIIPVEPSFFSLHGLAKISETLSRLNQNRVKPIEIHALLTLFNSKNSLAHEVYEEVKKHFGDGLFKSIIHDHIALKEAACSGQSIVSFAPESQAFKDFYNMAIEYLERNLKRYFKTKYALTLASGHDGLLLSLNSLHLTKYDEVIFPVNAYPTAFPVLLSGAKPVPADIDENGQLSIPDVISKITNKTKVIITVYLYGLTGNLDQLLKVVKEYDTILLEDCAQAFGTHYKGKPVGTFGNAGCFSFYPTKNLGTLGDGGAVITNNIDLHTYLLQAKAYGEQRRYKSAFISGHSRLPELQAGILNVFFENFTSVMRKKKQLYRAYMNVFERSNISDVMILRSDPYSDPMPHLFVIRAAKRNKLKQYLQKKCIPTLIHYPYPIHKVRAFQTSIYTKRNFPAAERFSKEILSLPFHEYLAENDIEYIVKSIKAFYA</sequence>
<dbReference type="InterPro" id="IPR027417">
    <property type="entry name" value="P-loop_NTPase"/>
</dbReference>
<gene>
    <name evidence="5" type="ORF">UU78_C0025G0001</name>
</gene>